<comment type="caution">
    <text evidence="5">The sequence shown here is derived from an EMBL/GenBank/DDBJ whole genome shotgun (WGS) entry which is preliminary data.</text>
</comment>
<feature type="transmembrane region" description="Helical" evidence="1">
    <location>
        <begin position="210"/>
        <end position="230"/>
    </location>
</feature>
<keyword evidence="1" id="KW-0472">Membrane</keyword>
<dbReference type="InterPro" id="IPR035965">
    <property type="entry name" value="PAS-like_dom_sf"/>
</dbReference>
<keyword evidence="6" id="KW-1185">Reference proteome</keyword>
<dbReference type="OrthoDB" id="9814202at2"/>
<evidence type="ECO:0000313" key="5">
    <source>
        <dbReference type="EMBL" id="RFC61739.1"/>
    </source>
</evidence>
<evidence type="ECO:0000259" key="3">
    <source>
        <dbReference type="PROSITE" id="PS50887"/>
    </source>
</evidence>
<feature type="domain" description="EAL" evidence="2">
    <location>
        <begin position="535"/>
        <end position="785"/>
    </location>
</feature>
<feature type="domain" description="GGDEF" evidence="3">
    <location>
        <begin position="396"/>
        <end position="526"/>
    </location>
</feature>
<dbReference type="InterPro" id="IPR035919">
    <property type="entry name" value="EAL_sf"/>
</dbReference>
<dbReference type="RefSeq" id="WP_116684975.1">
    <property type="nucleotide sequence ID" value="NZ_QURL01000023.1"/>
</dbReference>
<organism evidence="5 6">
    <name type="scientific">Fulvimarina endophytica</name>
    <dbReference type="NCBI Taxonomy" id="2293836"/>
    <lineage>
        <taxon>Bacteria</taxon>
        <taxon>Pseudomonadati</taxon>
        <taxon>Pseudomonadota</taxon>
        <taxon>Alphaproteobacteria</taxon>
        <taxon>Hyphomicrobiales</taxon>
        <taxon>Aurantimonadaceae</taxon>
        <taxon>Fulvimarina</taxon>
    </lineage>
</organism>
<dbReference type="EMBL" id="QURL01000023">
    <property type="protein sequence ID" value="RFC61739.1"/>
    <property type="molecule type" value="Genomic_DNA"/>
</dbReference>
<dbReference type="Pfam" id="PF00563">
    <property type="entry name" value="EAL"/>
    <property type="match status" value="1"/>
</dbReference>
<feature type="transmembrane region" description="Helical" evidence="1">
    <location>
        <begin position="47"/>
        <end position="67"/>
    </location>
</feature>
<keyword evidence="1" id="KW-1133">Transmembrane helix</keyword>
<dbReference type="PROSITE" id="PS50924">
    <property type="entry name" value="MHYT"/>
    <property type="match status" value="1"/>
</dbReference>
<feature type="domain" description="MHYT" evidence="4">
    <location>
        <begin position="12"/>
        <end position="203"/>
    </location>
</feature>
<dbReference type="CDD" id="cd01949">
    <property type="entry name" value="GGDEF"/>
    <property type="match status" value="1"/>
</dbReference>
<dbReference type="Proteomes" id="UP000264310">
    <property type="component" value="Unassembled WGS sequence"/>
</dbReference>
<dbReference type="Gene3D" id="3.20.20.450">
    <property type="entry name" value="EAL domain"/>
    <property type="match status" value="1"/>
</dbReference>
<feature type="transmembrane region" description="Helical" evidence="1">
    <location>
        <begin position="172"/>
        <end position="190"/>
    </location>
</feature>
<feature type="transmembrane region" description="Helical" evidence="1">
    <location>
        <begin position="140"/>
        <end position="160"/>
    </location>
</feature>
<dbReference type="NCBIfam" id="TIGR00254">
    <property type="entry name" value="GGDEF"/>
    <property type="match status" value="1"/>
</dbReference>
<accession>A0A371WXQ9</accession>
<dbReference type="SUPFAM" id="SSF141868">
    <property type="entry name" value="EAL domain-like"/>
    <property type="match status" value="1"/>
</dbReference>
<dbReference type="PANTHER" id="PTHR44757:SF2">
    <property type="entry name" value="BIOFILM ARCHITECTURE MAINTENANCE PROTEIN MBAA"/>
    <property type="match status" value="1"/>
</dbReference>
<dbReference type="InterPro" id="IPR043128">
    <property type="entry name" value="Rev_trsase/Diguanyl_cyclase"/>
</dbReference>
<dbReference type="Gene3D" id="3.30.450.20">
    <property type="entry name" value="PAS domain"/>
    <property type="match status" value="1"/>
</dbReference>
<evidence type="ECO:0000256" key="1">
    <source>
        <dbReference type="PROSITE-ProRule" id="PRU00244"/>
    </source>
</evidence>
<dbReference type="InterPro" id="IPR029787">
    <property type="entry name" value="Nucleotide_cyclase"/>
</dbReference>
<dbReference type="GO" id="GO:0016020">
    <property type="term" value="C:membrane"/>
    <property type="evidence" value="ECO:0007669"/>
    <property type="project" value="UniProtKB-UniRule"/>
</dbReference>
<dbReference type="Pfam" id="PF12860">
    <property type="entry name" value="PAS_7"/>
    <property type="match status" value="1"/>
</dbReference>
<dbReference type="SMART" id="SM00267">
    <property type="entry name" value="GGDEF"/>
    <property type="match status" value="1"/>
</dbReference>
<dbReference type="SUPFAM" id="SSF55073">
    <property type="entry name" value="Nucleotide cyclase"/>
    <property type="match status" value="1"/>
</dbReference>
<dbReference type="Gene3D" id="3.30.70.270">
    <property type="match status" value="1"/>
</dbReference>
<dbReference type="InterPro" id="IPR052155">
    <property type="entry name" value="Biofilm_reg_signaling"/>
</dbReference>
<dbReference type="InterPro" id="IPR000160">
    <property type="entry name" value="GGDEF_dom"/>
</dbReference>
<dbReference type="SMART" id="SM00052">
    <property type="entry name" value="EAL"/>
    <property type="match status" value="1"/>
</dbReference>
<evidence type="ECO:0000313" key="6">
    <source>
        <dbReference type="Proteomes" id="UP000264310"/>
    </source>
</evidence>
<dbReference type="InterPro" id="IPR005330">
    <property type="entry name" value="MHYT_dom"/>
</dbReference>
<dbReference type="CDD" id="cd01948">
    <property type="entry name" value="EAL"/>
    <property type="match status" value="1"/>
</dbReference>
<dbReference type="Pfam" id="PF03707">
    <property type="entry name" value="MHYT"/>
    <property type="match status" value="2"/>
</dbReference>
<dbReference type="PANTHER" id="PTHR44757">
    <property type="entry name" value="DIGUANYLATE CYCLASE DGCP"/>
    <property type="match status" value="1"/>
</dbReference>
<feature type="transmembrane region" description="Helical" evidence="1">
    <location>
        <begin position="113"/>
        <end position="134"/>
    </location>
</feature>
<reference evidence="5 6" key="1">
    <citation type="submission" date="2018-08" db="EMBL/GenBank/DDBJ databases">
        <title>Fulvimarina sp. 85, whole genome shotgun sequence.</title>
        <authorList>
            <person name="Tuo L."/>
        </authorList>
    </citation>
    <scope>NUCLEOTIDE SEQUENCE [LARGE SCALE GENOMIC DNA]</scope>
    <source>
        <strain evidence="5 6">85</strain>
    </source>
</reference>
<feature type="transmembrane region" description="Helical" evidence="1">
    <location>
        <begin position="87"/>
        <end position="106"/>
    </location>
</feature>
<dbReference type="Pfam" id="PF00990">
    <property type="entry name" value="GGDEF"/>
    <property type="match status" value="1"/>
</dbReference>
<feature type="transmembrane region" description="Helical" evidence="1">
    <location>
        <begin position="14"/>
        <end position="35"/>
    </location>
</feature>
<dbReference type="PROSITE" id="PS50883">
    <property type="entry name" value="EAL"/>
    <property type="match status" value="1"/>
</dbReference>
<dbReference type="AlphaFoldDB" id="A0A371WXQ9"/>
<keyword evidence="1" id="KW-0812">Transmembrane</keyword>
<sequence length="788" mass="86050">MIQSVVRLAADHSLSFVVTAVVICVVGGWLVAALMRNAVQTRRESRLHWIVGTAVVAGLSVWTTHFIAMLGYRPDLMLGYEGGRTALSALVAVLVVGAPLGLAPLCPSWRTRVALGTVAGLGIGAMHYAGMAAIEGCLRTYSPLASGIATGIGIGCMALACGLPPRRATSPVICALFTLAVGGIHFIAISGTELKRVAGHDVFSHESVTLSIFTAAGAAVLFLGTFLTILTARRFDAQERAHSAVLRTALDNMSNGLVYLDATDRVRLYNRRYLEIYGFDFDAELAGLTANEIIERVGNRHGWTGERRQEARRRLDAWWSVENCTQIDYSMDDGRMMQVEVRPVEGGGTVITFDDVTKDREAQRRITELAYCDPLTKLANRRALHERMERDFFPKQRFKLLMIDLDRFKPVNDTYGHAVGDRLLVQVAERLTKIAGPEGFVARLGGDEMALLVYGDLDRANAVAAQVIESIALPYQINEIKLMIGCSVGLCCTDDAHNADELMQFADLALYESKRQGRGRSSCYTHGMLEVVTERVQLETDMRTAVERGEMYLAFQPVLALADDQVIGYEALIRWDHPTLGAIPPTRFIPVAEETGQIVPIGAWVLGEACRQIAQLGSEIYVAVNVSPVQFRSPLLLSHLTQALAQSGLPARRLEIELTETAIVEDGPQIARMLDAIRCLGVTVAMDDFGTGYSSLAHLRDFPVDRIKVDRSFVATAETDRHSMAVLEGITHIARTLGVAILAEGVETASQLQLLRDIGCDAIQGYLIGRPEPFAHDAFSQFGGADHE</sequence>
<dbReference type="PROSITE" id="PS50887">
    <property type="entry name" value="GGDEF"/>
    <property type="match status" value="1"/>
</dbReference>
<name>A0A371WXQ9_9HYPH</name>
<dbReference type="InterPro" id="IPR001633">
    <property type="entry name" value="EAL_dom"/>
</dbReference>
<protein>
    <submittedName>
        <fullName evidence="5">EAL domain-containing protein</fullName>
    </submittedName>
</protein>
<evidence type="ECO:0000259" key="2">
    <source>
        <dbReference type="PROSITE" id="PS50883"/>
    </source>
</evidence>
<gene>
    <name evidence="5" type="ORF">DYI37_19685</name>
</gene>
<dbReference type="SUPFAM" id="SSF55785">
    <property type="entry name" value="PYP-like sensor domain (PAS domain)"/>
    <property type="match status" value="1"/>
</dbReference>
<evidence type="ECO:0000259" key="4">
    <source>
        <dbReference type="PROSITE" id="PS50924"/>
    </source>
</evidence>
<proteinExistence type="predicted"/>